<evidence type="ECO:0000313" key="1">
    <source>
        <dbReference type="EMBL" id="MDM1071744.1"/>
    </source>
</evidence>
<gene>
    <name evidence="1" type="ORF">HX001_04455</name>
</gene>
<sequence>MKNKTVYISIFIIFFSVLRGQVPVITEYNGIVFEKGEYNDTKESYTILCSDYIKDNYSQKKLPLIYLVIDSNSIQYELAYDNLIGNSLDNKVYGRKGKYYEPGIRIKVPNSTDQSKVVLKLLDYGIKHLSELKKIRKKLLKLNYYDRPDNLSLPQEKINKIILND</sequence>
<evidence type="ECO:0000313" key="2">
    <source>
        <dbReference type="Proteomes" id="UP001170959"/>
    </source>
</evidence>
<comment type="caution">
    <text evidence="1">The sequence shown here is derived from an EMBL/GenBank/DDBJ whole genome shotgun (WGS) entry which is preliminary data.</text>
</comment>
<dbReference type="RefSeq" id="WP_286492026.1">
    <property type="nucleotide sequence ID" value="NZ_JACAGJ010000002.1"/>
</dbReference>
<accession>A0AAJ1QCW9</accession>
<dbReference type="EMBL" id="JACAGJ010000002">
    <property type="protein sequence ID" value="MDM1071744.1"/>
    <property type="molecule type" value="Genomic_DNA"/>
</dbReference>
<organism evidence="1 2">
    <name type="scientific">Empedobacter brevis</name>
    <dbReference type="NCBI Taxonomy" id="247"/>
    <lineage>
        <taxon>Bacteria</taxon>
        <taxon>Pseudomonadati</taxon>
        <taxon>Bacteroidota</taxon>
        <taxon>Flavobacteriia</taxon>
        <taxon>Flavobacteriales</taxon>
        <taxon>Weeksellaceae</taxon>
        <taxon>Empedobacter</taxon>
    </lineage>
</organism>
<reference evidence="1" key="2">
    <citation type="journal article" date="2022" name="Sci. Total Environ.">
        <title>Prevalence, transmission, and molecular epidemiology of tet(X)-positive bacteria among humans, animals, and environmental niches in China: An epidemiological, and genomic-based study.</title>
        <authorList>
            <person name="Dong N."/>
            <person name="Zeng Y."/>
            <person name="Cai C."/>
            <person name="Sun C."/>
            <person name="Lu J."/>
            <person name="Liu C."/>
            <person name="Zhou H."/>
            <person name="Sun Q."/>
            <person name="Shu L."/>
            <person name="Wang H."/>
            <person name="Wang Y."/>
            <person name="Wang S."/>
            <person name="Wu C."/>
            <person name="Chan E.W."/>
            <person name="Chen G."/>
            <person name="Shen Z."/>
            <person name="Chen S."/>
            <person name="Zhang R."/>
        </authorList>
    </citation>
    <scope>NUCLEOTIDE SEQUENCE</scope>
    <source>
        <strain evidence="1">R655-4</strain>
    </source>
</reference>
<dbReference type="AlphaFoldDB" id="A0AAJ1QCW9"/>
<protein>
    <submittedName>
        <fullName evidence="1">Uncharacterized protein</fullName>
    </submittedName>
</protein>
<name>A0AAJ1QCW9_9FLAO</name>
<proteinExistence type="predicted"/>
<dbReference type="Proteomes" id="UP001170959">
    <property type="component" value="Unassembled WGS sequence"/>
</dbReference>
<reference evidence="1" key="1">
    <citation type="submission" date="2020-06" db="EMBL/GenBank/DDBJ databases">
        <authorList>
            <person name="Dong N."/>
        </authorList>
    </citation>
    <scope>NUCLEOTIDE SEQUENCE</scope>
    <source>
        <strain evidence="1">R655-4</strain>
    </source>
</reference>